<organism evidence="1 2">
    <name type="scientific">Roridomyces roridus</name>
    <dbReference type="NCBI Taxonomy" id="1738132"/>
    <lineage>
        <taxon>Eukaryota</taxon>
        <taxon>Fungi</taxon>
        <taxon>Dikarya</taxon>
        <taxon>Basidiomycota</taxon>
        <taxon>Agaricomycotina</taxon>
        <taxon>Agaricomycetes</taxon>
        <taxon>Agaricomycetidae</taxon>
        <taxon>Agaricales</taxon>
        <taxon>Marasmiineae</taxon>
        <taxon>Mycenaceae</taxon>
        <taxon>Roridomyces</taxon>
    </lineage>
</organism>
<dbReference type="Proteomes" id="UP001221142">
    <property type="component" value="Unassembled WGS sequence"/>
</dbReference>
<name>A0AAD7BF37_9AGAR</name>
<comment type="caution">
    <text evidence="1">The sequence shown here is derived from an EMBL/GenBank/DDBJ whole genome shotgun (WGS) entry which is preliminary data.</text>
</comment>
<keyword evidence="2" id="KW-1185">Reference proteome</keyword>
<accession>A0AAD7BF37</accession>
<sequence length="208" mass="23450">MSPFLRVDSSRLSPFSFSFPLLCLSSSRIRLAGSSGYSSSTRISTTPPLILDYVAVPPSPYRLMAPRPRPLDSASAKARFLSDPWKPIRDGGDRAFVFFTDRFDTTRPLEPVTLSVLVRETQHYFQFLKRYRDHAQGEVIPEIEAFFAQCFDVLARLNDVSGLGNKNLKGTAAYRPMIPSDDPSRVRLNTLRLLACFIDAFYSPSFLL</sequence>
<evidence type="ECO:0000313" key="2">
    <source>
        <dbReference type="Proteomes" id="UP001221142"/>
    </source>
</evidence>
<reference evidence="1" key="1">
    <citation type="submission" date="2023-03" db="EMBL/GenBank/DDBJ databases">
        <title>Massive genome expansion in bonnet fungi (Mycena s.s.) driven by repeated elements and novel gene families across ecological guilds.</title>
        <authorList>
            <consortium name="Lawrence Berkeley National Laboratory"/>
            <person name="Harder C.B."/>
            <person name="Miyauchi S."/>
            <person name="Viragh M."/>
            <person name="Kuo A."/>
            <person name="Thoen E."/>
            <person name="Andreopoulos B."/>
            <person name="Lu D."/>
            <person name="Skrede I."/>
            <person name="Drula E."/>
            <person name="Henrissat B."/>
            <person name="Morin E."/>
            <person name="Kohler A."/>
            <person name="Barry K."/>
            <person name="LaButti K."/>
            <person name="Morin E."/>
            <person name="Salamov A."/>
            <person name="Lipzen A."/>
            <person name="Mereny Z."/>
            <person name="Hegedus B."/>
            <person name="Baldrian P."/>
            <person name="Stursova M."/>
            <person name="Weitz H."/>
            <person name="Taylor A."/>
            <person name="Grigoriev I.V."/>
            <person name="Nagy L.G."/>
            <person name="Martin F."/>
            <person name="Kauserud H."/>
        </authorList>
    </citation>
    <scope>NUCLEOTIDE SEQUENCE</scope>
    <source>
        <strain evidence="1">9284</strain>
    </source>
</reference>
<proteinExistence type="predicted"/>
<feature type="non-terminal residue" evidence="1">
    <location>
        <position position="1"/>
    </location>
</feature>
<gene>
    <name evidence="1" type="ORF">FB45DRAFT_1033136</name>
</gene>
<dbReference type="EMBL" id="JARKIF010000018">
    <property type="protein sequence ID" value="KAJ7619254.1"/>
    <property type="molecule type" value="Genomic_DNA"/>
</dbReference>
<protein>
    <submittedName>
        <fullName evidence="1">Uncharacterized protein</fullName>
    </submittedName>
</protein>
<dbReference type="AlphaFoldDB" id="A0AAD7BF37"/>
<evidence type="ECO:0000313" key="1">
    <source>
        <dbReference type="EMBL" id="KAJ7619254.1"/>
    </source>
</evidence>